<dbReference type="InterPro" id="IPR008979">
    <property type="entry name" value="Galactose-bd-like_sf"/>
</dbReference>
<protein>
    <recommendedName>
        <fullName evidence="4">CBM-cenC domain-containing protein</fullName>
    </recommendedName>
</protein>
<accession>A0AAE0LY40</accession>
<keyword evidence="3" id="KW-0732">Signal</keyword>
<feature type="domain" description="CBM-cenC" evidence="4">
    <location>
        <begin position="214"/>
        <end position="344"/>
    </location>
</feature>
<organism evidence="5 6">
    <name type="scientific">Apodospora peruviana</name>
    <dbReference type="NCBI Taxonomy" id="516989"/>
    <lineage>
        <taxon>Eukaryota</taxon>
        <taxon>Fungi</taxon>
        <taxon>Dikarya</taxon>
        <taxon>Ascomycota</taxon>
        <taxon>Pezizomycotina</taxon>
        <taxon>Sordariomycetes</taxon>
        <taxon>Sordariomycetidae</taxon>
        <taxon>Sordariales</taxon>
        <taxon>Lasiosphaeriaceae</taxon>
        <taxon>Apodospora</taxon>
    </lineage>
</organism>
<proteinExistence type="predicted"/>
<reference evidence="5" key="1">
    <citation type="journal article" date="2023" name="Mol. Phylogenet. Evol.">
        <title>Genome-scale phylogeny and comparative genomics of the fungal order Sordariales.</title>
        <authorList>
            <person name="Hensen N."/>
            <person name="Bonometti L."/>
            <person name="Westerberg I."/>
            <person name="Brannstrom I.O."/>
            <person name="Guillou S."/>
            <person name="Cros-Aarteil S."/>
            <person name="Calhoun S."/>
            <person name="Haridas S."/>
            <person name="Kuo A."/>
            <person name="Mondo S."/>
            <person name="Pangilinan J."/>
            <person name="Riley R."/>
            <person name="LaButti K."/>
            <person name="Andreopoulos B."/>
            <person name="Lipzen A."/>
            <person name="Chen C."/>
            <person name="Yan M."/>
            <person name="Daum C."/>
            <person name="Ng V."/>
            <person name="Clum A."/>
            <person name="Steindorff A."/>
            <person name="Ohm R.A."/>
            <person name="Martin F."/>
            <person name="Silar P."/>
            <person name="Natvig D.O."/>
            <person name="Lalanne C."/>
            <person name="Gautier V."/>
            <person name="Ament-Velasquez S.L."/>
            <person name="Kruys A."/>
            <person name="Hutchinson M.I."/>
            <person name="Powell A.J."/>
            <person name="Barry K."/>
            <person name="Miller A.N."/>
            <person name="Grigoriev I.V."/>
            <person name="Debuchy R."/>
            <person name="Gladieux P."/>
            <person name="Hiltunen Thoren M."/>
            <person name="Johannesson H."/>
        </authorList>
    </citation>
    <scope>NUCLEOTIDE SEQUENCE</scope>
    <source>
        <strain evidence="5">CBS 118394</strain>
    </source>
</reference>
<gene>
    <name evidence="5" type="ORF">B0H66DRAFT_571139</name>
</gene>
<reference evidence="5" key="2">
    <citation type="submission" date="2023-06" db="EMBL/GenBank/DDBJ databases">
        <authorList>
            <consortium name="Lawrence Berkeley National Laboratory"/>
            <person name="Haridas S."/>
            <person name="Hensen N."/>
            <person name="Bonometti L."/>
            <person name="Westerberg I."/>
            <person name="Brannstrom I.O."/>
            <person name="Guillou S."/>
            <person name="Cros-Aarteil S."/>
            <person name="Calhoun S."/>
            <person name="Kuo A."/>
            <person name="Mondo S."/>
            <person name="Pangilinan J."/>
            <person name="Riley R."/>
            <person name="Labutti K."/>
            <person name="Andreopoulos B."/>
            <person name="Lipzen A."/>
            <person name="Chen C."/>
            <person name="Yanf M."/>
            <person name="Daum C."/>
            <person name="Ng V."/>
            <person name="Clum A."/>
            <person name="Steindorff A."/>
            <person name="Ohm R."/>
            <person name="Martin F."/>
            <person name="Silar P."/>
            <person name="Natvig D."/>
            <person name="Lalanne C."/>
            <person name="Gautier V."/>
            <person name="Ament-Velasquez S.L."/>
            <person name="Kruys A."/>
            <person name="Hutchinson M.I."/>
            <person name="Powell A.J."/>
            <person name="Barry K."/>
            <person name="Miller A.N."/>
            <person name="Grigoriev I.V."/>
            <person name="Debuchy R."/>
            <person name="Gladieux P."/>
            <person name="Thoren M.H."/>
            <person name="Johannesson H."/>
        </authorList>
    </citation>
    <scope>NUCLEOTIDE SEQUENCE</scope>
    <source>
        <strain evidence="5">CBS 118394</strain>
    </source>
</reference>
<evidence type="ECO:0000256" key="3">
    <source>
        <dbReference type="SAM" id="SignalP"/>
    </source>
</evidence>
<dbReference type="InterPro" id="IPR003305">
    <property type="entry name" value="CenC_carb-bd"/>
</dbReference>
<dbReference type="SUPFAM" id="SSF49785">
    <property type="entry name" value="Galactose-binding domain-like"/>
    <property type="match status" value="1"/>
</dbReference>
<evidence type="ECO:0000313" key="6">
    <source>
        <dbReference type="Proteomes" id="UP001283341"/>
    </source>
</evidence>
<comment type="caution">
    <text evidence="5">The sequence shown here is derived from an EMBL/GenBank/DDBJ whole genome shotgun (WGS) entry which is preliminary data.</text>
</comment>
<evidence type="ECO:0000256" key="2">
    <source>
        <dbReference type="SAM" id="MobiDB-lite"/>
    </source>
</evidence>
<dbReference type="EMBL" id="JAUEDM010000010">
    <property type="protein sequence ID" value="KAK3312033.1"/>
    <property type="molecule type" value="Genomic_DNA"/>
</dbReference>
<keyword evidence="6" id="KW-1185">Reference proteome</keyword>
<dbReference type="Proteomes" id="UP001283341">
    <property type="component" value="Unassembled WGS sequence"/>
</dbReference>
<dbReference type="Pfam" id="PF02018">
    <property type="entry name" value="CBM_4_9"/>
    <property type="match status" value="1"/>
</dbReference>
<dbReference type="AlphaFoldDB" id="A0AAE0LY40"/>
<sequence>MVSVPLSLRAVAVLCLATSVRAGRCKPSSRTTIASSSSTISSVVPSSSSENFSVSSASSSTSAAETPSSSSSELFSSSSVVASPLSSPASSSTVPITSSSAIPTPPLCSPTSTVVPETCWAAIPTACSSLNRTPSIPWPAVTVAATNCRNAFVVGTETVAASCFSSVNSPQFSALSAYGCISNAPIYCTAVPTSVCADPADPTVIPTSSPEPGNGGFENGALDPDWTINSSSGTDDIISTSVSTEVVRSGQYALKVAFSNANGGSRTYIQFVRLEPGAAHELSWWWYSTNAAASTTSRFQLLVSGESFLTDGATRNGPTGVWTKQTFTFTPKASVVRVLFTVYGNRQEAANTFYVDDILFRKL</sequence>
<feature type="region of interest" description="Disordered" evidence="2">
    <location>
        <begin position="55"/>
        <end position="74"/>
    </location>
</feature>
<feature type="chain" id="PRO_5042099578" description="CBM-cenC domain-containing protein" evidence="3">
    <location>
        <begin position="23"/>
        <end position="363"/>
    </location>
</feature>
<dbReference type="GO" id="GO:0016798">
    <property type="term" value="F:hydrolase activity, acting on glycosyl bonds"/>
    <property type="evidence" value="ECO:0007669"/>
    <property type="project" value="InterPro"/>
</dbReference>
<evidence type="ECO:0000313" key="5">
    <source>
        <dbReference type="EMBL" id="KAK3312033.1"/>
    </source>
</evidence>
<dbReference type="Gene3D" id="2.60.120.260">
    <property type="entry name" value="Galactose-binding domain-like"/>
    <property type="match status" value="1"/>
</dbReference>
<keyword evidence="1" id="KW-0378">Hydrolase</keyword>
<name>A0AAE0LY40_9PEZI</name>
<evidence type="ECO:0000259" key="4">
    <source>
        <dbReference type="Pfam" id="PF02018"/>
    </source>
</evidence>
<feature type="signal peptide" evidence="3">
    <location>
        <begin position="1"/>
        <end position="22"/>
    </location>
</feature>
<evidence type="ECO:0000256" key="1">
    <source>
        <dbReference type="ARBA" id="ARBA00022801"/>
    </source>
</evidence>